<feature type="domain" description="Reverse transcriptase RNase H-like" evidence="7">
    <location>
        <begin position="2"/>
        <end position="66"/>
    </location>
</feature>
<name>A0A9W8MPF0_9AGAR</name>
<keyword evidence="6" id="KW-0695">RNA-directed DNA polymerase</keyword>
<protein>
    <recommendedName>
        <fullName evidence="7">Reverse transcriptase RNase H-like domain-containing protein</fullName>
    </recommendedName>
</protein>
<dbReference type="InterPro" id="IPR041373">
    <property type="entry name" value="RT_RNaseH"/>
</dbReference>
<sequence length="123" mass="14103">MPDNKIFVTTDASETRSGAVLSFGKSWETARPVAFDSMTFKGAELNYPVHEKELLAIIRALKKWRTLENFQRQKDLSCRQARWMEFMSQYDFKIIYVQGEANSVADALSRLPTESTKSSTRAE</sequence>
<keyword evidence="2" id="KW-0548">Nucleotidyltransferase</keyword>
<evidence type="ECO:0000256" key="1">
    <source>
        <dbReference type="ARBA" id="ARBA00022679"/>
    </source>
</evidence>
<keyword evidence="4" id="KW-0255">Endonuclease</keyword>
<dbReference type="PANTHER" id="PTHR34072:SF52">
    <property type="entry name" value="RIBONUCLEASE H"/>
    <property type="match status" value="1"/>
</dbReference>
<evidence type="ECO:0000313" key="8">
    <source>
        <dbReference type="EMBL" id="KAJ3491011.1"/>
    </source>
</evidence>
<keyword evidence="3" id="KW-0540">Nuclease</keyword>
<evidence type="ECO:0000313" key="9">
    <source>
        <dbReference type="Proteomes" id="UP001148786"/>
    </source>
</evidence>
<evidence type="ECO:0000256" key="4">
    <source>
        <dbReference type="ARBA" id="ARBA00022759"/>
    </source>
</evidence>
<evidence type="ECO:0000256" key="3">
    <source>
        <dbReference type="ARBA" id="ARBA00022722"/>
    </source>
</evidence>
<dbReference type="EMBL" id="JANKHO010002575">
    <property type="protein sequence ID" value="KAJ3491011.1"/>
    <property type="molecule type" value="Genomic_DNA"/>
</dbReference>
<dbReference type="AlphaFoldDB" id="A0A9W8MPF0"/>
<dbReference type="SUPFAM" id="SSF56672">
    <property type="entry name" value="DNA/RNA polymerases"/>
    <property type="match status" value="1"/>
</dbReference>
<gene>
    <name evidence="8" type="ORF">NLJ89_g11382</name>
</gene>
<dbReference type="CDD" id="cd09274">
    <property type="entry name" value="RNase_HI_RT_Ty3"/>
    <property type="match status" value="1"/>
</dbReference>
<comment type="caution">
    <text evidence="8">The sequence shown here is derived from an EMBL/GenBank/DDBJ whole genome shotgun (WGS) entry which is preliminary data.</text>
</comment>
<keyword evidence="5" id="KW-0378">Hydrolase</keyword>
<evidence type="ECO:0000259" key="7">
    <source>
        <dbReference type="Pfam" id="PF17917"/>
    </source>
</evidence>
<dbReference type="InterPro" id="IPR043502">
    <property type="entry name" value="DNA/RNA_pol_sf"/>
</dbReference>
<organism evidence="8 9">
    <name type="scientific">Agrocybe chaxingu</name>
    <dbReference type="NCBI Taxonomy" id="84603"/>
    <lineage>
        <taxon>Eukaryota</taxon>
        <taxon>Fungi</taxon>
        <taxon>Dikarya</taxon>
        <taxon>Basidiomycota</taxon>
        <taxon>Agaricomycotina</taxon>
        <taxon>Agaricomycetes</taxon>
        <taxon>Agaricomycetidae</taxon>
        <taxon>Agaricales</taxon>
        <taxon>Agaricineae</taxon>
        <taxon>Strophariaceae</taxon>
        <taxon>Agrocybe</taxon>
    </lineage>
</organism>
<evidence type="ECO:0000256" key="5">
    <source>
        <dbReference type="ARBA" id="ARBA00022801"/>
    </source>
</evidence>
<evidence type="ECO:0000256" key="6">
    <source>
        <dbReference type="ARBA" id="ARBA00022918"/>
    </source>
</evidence>
<dbReference type="PANTHER" id="PTHR34072">
    <property type="entry name" value="ENZYMATIC POLYPROTEIN-RELATED"/>
    <property type="match status" value="1"/>
</dbReference>
<reference evidence="8" key="1">
    <citation type="submission" date="2022-07" db="EMBL/GenBank/DDBJ databases">
        <title>Genome Sequence of Agrocybe chaxingu.</title>
        <authorList>
            <person name="Buettner E."/>
        </authorList>
    </citation>
    <scope>NUCLEOTIDE SEQUENCE</scope>
    <source>
        <strain evidence="8">MP-N11</strain>
    </source>
</reference>
<dbReference type="OrthoDB" id="3227343at2759"/>
<accession>A0A9W8MPF0</accession>
<dbReference type="GO" id="GO:0003964">
    <property type="term" value="F:RNA-directed DNA polymerase activity"/>
    <property type="evidence" value="ECO:0007669"/>
    <property type="project" value="UniProtKB-KW"/>
</dbReference>
<keyword evidence="1" id="KW-0808">Transferase</keyword>
<dbReference type="Proteomes" id="UP001148786">
    <property type="component" value="Unassembled WGS sequence"/>
</dbReference>
<dbReference type="GO" id="GO:0016787">
    <property type="term" value="F:hydrolase activity"/>
    <property type="evidence" value="ECO:0007669"/>
    <property type="project" value="UniProtKB-KW"/>
</dbReference>
<dbReference type="GO" id="GO:0004519">
    <property type="term" value="F:endonuclease activity"/>
    <property type="evidence" value="ECO:0007669"/>
    <property type="project" value="UniProtKB-KW"/>
</dbReference>
<keyword evidence="9" id="KW-1185">Reference proteome</keyword>
<dbReference type="Pfam" id="PF17917">
    <property type="entry name" value="RT_RNaseH"/>
    <property type="match status" value="1"/>
</dbReference>
<evidence type="ECO:0000256" key="2">
    <source>
        <dbReference type="ARBA" id="ARBA00022695"/>
    </source>
</evidence>
<proteinExistence type="predicted"/>